<accession>A0ABT6FCN8</accession>
<protein>
    <recommendedName>
        <fullName evidence="4">50S ribosomal protein L34</fullName>
    </recommendedName>
</protein>
<name>A0ABT6FCN8_9BACT</name>
<feature type="compositionally biased region" description="Basic residues" evidence="1">
    <location>
        <begin position="24"/>
        <end position="47"/>
    </location>
</feature>
<organism evidence="2 3">
    <name type="scientific">Paludisphaera mucosa</name>
    <dbReference type="NCBI Taxonomy" id="3030827"/>
    <lineage>
        <taxon>Bacteria</taxon>
        <taxon>Pseudomonadati</taxon>
        <taxon>Planctomycetota</taxon>
        <taxon>Planctomycetia</taxon>
        <taxon>Isosphaerales</taxon>
        <taxon>Isosphaeraceae</taxon>
        <taxon>Paludisphaera</taxon>
    </lineage>
</organism>
<proteinExistence type="predicted"/>
<feature type="compositionally biased region" description="Basic residues" evidence="1">
    <location>
        <begin position="1"/>
        <end position="17"/>
    </location>
</feature>
<dbReference type="EMBL" id="JARRAG010000002">
    <property type="protein sequence ID" value="MDG3005297.1"/>
    <property type="molecule type" value="Genomic_DNA"/>
</dbReference>
<evidence type="ECO:0008006" key="4">
    <source>
        <dbReference type="Google" id="ProtNLM"/>
    </source>
</evidence>
<comment type="caution">
    <text evidence="2">The sequence shown here is derived from an EMBL/GenBank/DDBJ whole genome shotgun (WGS) entry which is preliminary data.</text>
</comment>
<evidence type="ECO:0000313" key="3">
    <source>
        <dbReference type="Proteomes" id="UP001216907"/>
    </source>
</evidence>
<gene>
    <name evidence="2" type="ORF">PZE19_16020</name>
</gene>
<keyword evidence="3" id="KW-1185">Reference proteome</keyword>
<dbReference type="RefSeq" id="WP_277861642.1">
    <property type="nucleotide sequence ID" value="NZ_JARRAG010000002.1"/>
</dbReference>
<evidence type="ECO:0000256" key="1">
    <source>
        <dbReference type="SAM" id="MobiDB-lite"/>
    </source>
</evidence>
<feature type="region of interest" description="Disordered" evidence="1">
    <location>
        <begin position="1"/>
        <end position="47"/>
    </location>
</feature>
<reference evidence="2 3" key="1">
    <citation type="submission" date="2023-03" db="EMBL/GenBank/DDBJ databases">
        <title>Paludisphaera mucosa sp. nov. a novel planctomycete from northern fen.</title>
        <authorList>
            <person name="Ivanova A."/>
        </authorList>
    </citation>
    <scope>NUCLEOTIDE SEQUENCE [LARGE SCALE GENOMIC DNA]</scope>
    <source>
        <strain evidence="2 3">Pla2</strain>
    </source>
</reference>
<evidence type="ECO:0000313" key="2">
    <source>
        <dbReference type="EMBL" id="MDG3005297.1"/>
    </source>
</evidence>
<sequence>MKSKTKNRKSSKWRRKANSSPIAKGRRTKFHGVRSPRKRKHLGGKGL</sequence>
<dbReference type="Proteomes" id="UP001216907">
    <property type="component" value="Unassembled WGS sequence"/>
</dbReference>